<evidence type="ECO:0000256" key="1">
    <source>
        <dbReference type="SAM" id="Phobius"/>
    </source>
</evidence>
<protein>
    <submittedName>
        <fullName evidence="2">Uncharacterized protein</fullName>
    </submittedName>
</protein>
<sequence>MDRSLSLFYTVYGGDMKRKLNIKHLLLLCIPICLIITLCLSMLHRNASPSSHSETSTSSKQSNLSLERFLEIAIEPVGQTMYVWGGGWNEEDTGAGVEAVTIGVSDHWASFFEEQDASYDYQNTLYQIHDGLDCSGYVGWAIYNLMQTESGQEGYVMKSGEMAKAFADFGWGSYTPRNAVSDFKPGDIMSNEEHVYIVLGVCEDGSVLLVHASPPGVRICGTDLDQTGNSDAIVLAQQTMAEQYPKWFEKYPSCSVDVSYLHNYDQFRWNTDTLSDASKIQALDASDIIKSLYNE</sequence>
<keyword evidence="1" id="KW-0812">Transmembrane</keyword>
<feature type="transmembrane region" description="Helical" evidence="1">
    <location>
        <begin position="25"/>
        <end position="43"/>
    </location>
</feature>
<dbReference type="AlphaFoldDB" id="A0A3E3E7W4"/>
<dbReference type="Proteomes" id="UP000260721">
    <property type="component" value="Unassembled WGS sequence"/>
</dbReference>
<name>A0A3E3E7W4_9FIRM</name>
<keyword evidence="1" id="KW-0472">Membrane</keyword>
<organism evidence="2 3">
    <name type="scientific">Faecalicoccus pleomorphus</name>
    <dbReference type="NCBI Taxonomy" id="1323"/>
    <lineage>
        <taxon>Bacteria</taxon>
        <taxon>Bacillati</taxon>
        <taxon>Bacillota</taxon>
        <taxon>Erysipelotrichia</taxon>
        <taxon>Erysipelotrichales</taxon>
        <taxon>Erysipelotrichaceae</taxon>
        <taxon>Faecalicoccus</taxon>
    </lineage>
</organism>
<evidence type="ECO:0000313" key="2">
    <source>
        <dbReference type="EMBL" id="RGD77621.1"/>
    </source>
</evidence>
<dbReference type="Gene3D" id="3.90.1720.10">
    <property type="entry name" value="endopeptidase domain like (from Nostoc punctiforme)"/>
    <property type="match status" value="1"/>
</dbReference>
<comment type="caution">
    <text evidence="2">The sequence shown here is derived from an EMBL/GenBank/DDBJ whole genome shotgun (WGS) entry which is preliminary data.</text>
</comment>
<evidence type="ECO:0000313" key="3">
    <source>
        <dbReference type="Proteomes" id="UP000260721"/>
    </source>
</evidence>
<dbReference type="STRING" id="1123313.GCA_000420345_00747"/>
<proteinExistence type="predicted"/>
<reference evidence="2 3" key="1">
    <citation type="submission" date="2018-08" db="EMBL/GenBank/DDBJ databases">
        <title>A genome reference for cultivated species of the human gut microbiota.</title>
        <authorList>
            <person name="Zou Y."/>
            <person name="Xue W."/>
            <person name="Luo G."/>
        </authorList>
    </citation>
    <scope>NUCLEOTIDE SEQUENCE [LARGE SCALE GENOMIC DNA]</scope>
    <source>
        <strain evidence="2 3">TF08-11</strain>
    </source>
</reference>
<accession>A0A3E3E7W4</accession>
<gene>
    <name evidence="2" type="ORF">DXC78_02285</name>
</gene>
<keyword evidence="1" id="KW-1133">Transmembrane helix</keyword>
<dbReference type="EMBL" id="QUSK01000004">
    <property type="protein sequence ID" value="RGD77621.1"/>
    <property type="molecule type" value="Genomic_DNA"/>
</dbReference>